<sequence length="122" mass="13611">MAWKLDNNMASIVFMDLRCKIQQLEDQLASAKAMVHELELQVFKLKQDAQVQERFAAELAKLGQQHLLAASLVCTPALAPAPAPASVPAQHHKPLLLNPATLHADPFDPIHPFNQFDMQHMQ</sequence>
<evidence type="ECO:0000256" key="1">
    <source>
        <dbReference type="SAM" id="Coils"/>
    </source>
</evidence>
<dbReference type="Proteomes" id="UP000012065">
    <property type="component" value="Unassembled WGS sequence"/>
</dbReference>
<gene>
    <name evidence="2" type="ORF">BN14_05368</name>
</gene>
<dbReference type="AlphaFoldDB" id="M5BVT7"/>
<protein>
    <submittedName>
        <fullName evidence="2">Uncharacterized protein</fullName>
    </submittedName>
</protein>
<keyword evidence="1" id="KW-0175">Coiled coil</keyword>
<organism evidence="2 3">
    <name type="scientific">Thanatephorus cucumeris (strain AG1-IB / isolate 7/3/14)</name>
    <name type="common">Lettuce bottom rot fungus</name>
    <name type="synonym">Rhizoctonia solani</name>
    <dbReference type="NCBI Taxonomy" id="1108050"/>
    <lineage>
        <taxon>Eukaryota</taxon>
        <taxon>Fungi</taxon>
        <taxon>Dikarya</taxon>
        <taxon>Basidiomycota</taxon>
        <taxon>Agaricomycotina</taxon>
        <taxon>Agaricomycetes</taxon>
        <taxon>Cantharellales</taxon>
        <taxon>Ceratobasidiaceae</taxon>
        <taxon>Rhizoctonia</taxon>
        <taxon>Rhizoctonia solani AG-1</taxon>
    </lineage>
</organism>
<name>M5BVT7_THACB</name>
<dbReference type="HOGENOM" id="CLU_2028308_0_0_1"/>
<evidence type="ECO:0000313" key="3">
    <source>
        <dbReference type="Proteomes" id="UP000012065"/>
    </source>
</evidence>
<reference evidence="2 3" key="1">
    <citation type="journal article" date="2013" name="J. Biotechnol.">
        <title>Establishment and interpretation of the genome sequence of the phytopathogenic fungus Rhizoctonia solani AG1-IB isolate 7/3/14.</title>
        <authorList>
            <person name="Wibberg D.W."/>
            <person name="Jelonek L.J."/>
            <person name="Rupp O.R."/>
            <person name="Hennig M.H."/>
            <person name="Eikmeyer F.E."/>
            <person name="Goesmann A.G."/>
            <person name="Hartmann A.H."/>
            <person name="Borriss R.B."/>
            <person name="Grosch R.G."/>
            <person name="Puehler A.P."/>
            <person name="Schlueter A.S."/>
        </authorList>
    </citation>
    <scope>NUCLEOTIDE SEQUENCE [LARGE SCALE GENOMIC DNA]</scope>
    <source>
        <strain evidence="3">AG1-IB / isolate 7/3/14</strain>
    </source>
</reference>
<proteinExistence type="predicted"/>
<accession>M5BVT7</accession>
<dbReference type="EMBL" id="CAOJ01007968">
    <property type="protein sequence ID" value="CCO31329.1"/>
    <property type="molecule type" value="Genomic_DNA"/>
</dbReference>
<feature type="coiled-coil region" evidence="1">
    <location>
        <begin position="14"/>
        <end position="48"/>
    </location>
</feature>
<comment type="caution">
    <text evidence="2">The sequence shown here is derived from an EMBL/GenBank/DDBJ whole genome shotgun (WGS) entry which is preliminary data.</text>
</comment>
<evidence type="ECO:0000313" key="2">
    <source>
        <dbReference type="EMBL" id="CCO31329.1"/>
    </source>
</evidence>